<dbReference type="Gene3D" id="3.30.10.10">
    <property type="entry name" value="Trypsin Inhibitor V, subunit A"/>
    <property type="match status" value="1"/>
</dbReference>
<gene>
    <name evidence="2" type="ORF">GCM10009422_26700</name>
</gene>
<organism evidence="2 3">
    <name type="scientific">Brevundimonas kwangchunensis</name>
    <dbReference type="NCBI Taxonomy" id="322163"/>
    <lineage>
        <taxon>Bacteria</taxon>
        <taxon>Pseudomonadati</taxon>
        <taxon>Pseudomonadota</taxon>
        <taxon>Alphaproteobacteria</taxon>
        <taxon>Caulobacterales</taxon>
        <taxon>Caulobacteraceae</taxon>
        <taxon>Brevundimonas</taxon>
    </lineage>
</organism>
<reference evidence="2 3" key="1">
    <citation type="journal article" date="2019" name="Int. J. Syst. Evol. Microbiol.">
        <title>The Global Catalogue of Microorganisms (GCM) 10K type strain sequencing project: providing services to taxonomists for standard genome sequencing and annotation.</title>
        <authorList>
            <consortium name="The Broad Institute Genomics Platform"/>
            <consortium name="The Broad Institute Genome Sequencing Center for Infectious Disease"/>
            <person name="Wu L."/>
            <person name="Ma J."/>
        </authorList>
    </citation>
    <scope>NUCLEOTIDE SEQUENCE [LARGE SCALE GENOMIC DNA]</scope>
    <source>
        <strain evidence="2 3">JCM 12928</strain>
    </source>
</reference>
<proteinExistence type="predicted"/>
<evidence type="ECO:0000313" key="2">
    <source>
        <dbReference type="EMBL" id="GAA0628224.1"/>
    </source>
</evidence>
<dbReference type="PROSITE" id="PS51257">
    <property type="entry name" value="PROKAR_LIPOPROTEIN"/>
    <property type="match status" value="1"/>
</dbReference>
<protein>
    <recommendedName>
        <fullName evidence="4">Hemolysin</fullName>
    </recommendedName>
</protein>
<sequence>MRLIILMAGTLAIAACAPVEAPAPTDRPQPCDAAAARSLIGQNVAAISFPADSNVRVVCTTCPTTRDHRPDRLNVRFVEATGIVESVDCG</sequence>
<feature type="chain" id="PRO_5046058919" description="Hemolysin" evidence="1">
    <location>
        <begin position="22"/>
        <end position="90"/>
    </location>
</feature>
<evidence type="ECO:0008006" key="4">
    <source>
        <dbReference type="Google" id="ProtNLM"/>
    </source>
</evidence>
<evidence type="ECO:0000256" key="1">
    <source>
        <dbReference type="SAM" id="SignalP"/>
    </source>
</evidence>
<keyword evidence="3" id="KW-1185">Reference proteome</keyword>
<name>A0ABN1H3W0_9CAUL</name>
<dbReference type="Proteomes" id="UP001501352">
    <property type="component" value="Unassembled WGS sequence"/>
</dbReference>
<evidence type="ECO:0000313" key="3">
    <source>
        <dbReference type="Proteomes" id="UP001501352"/>
    </source>
</evidence>
<keyword evidence="1" id="KW-0732">Signal</keyword>
<accession>A0ABN1H3W0</accession>
<dbReference type="RefSeq" id="WP_343794485.1">
    <property type="nucleotide sequence ID" value="NZ_BAAAGA010000007.1"/>
</dbReference>
<dbReference type="EMBL" id="BAAAGA010000007">
    <property type="protein sequence ID" value="GAA0628224.1"/>
    <property type="molecule type" value="Genomic_DNA"/>
</dbReference>
<feature type="signal peptide" evidence="1">
    <location>
        <begin position="1"/>
        <end position="21"/>
    </location>
</feature>
<comment type="caution">
    <text evidence="2">The sequence shown here is derived from an EMBL/GenBank/DDBJ whole genome shotgun (WGS) entry which is preliminary data.</text>
</comment>